<name>A0A377GK71_9GAMM</name>
<evidence type="ECO:0000313" key="3">
    <source>
        <dbReference type="Proteomes" id="UP000186808"/>
    </source>
</evidence>
<evidence type="ECO:0000313" key="1">
    <source>
        <dbReference type="EMBL" id="SIQ80352.1"/>
    </source>
</evidence>
<dbReference type="AlphaFoldDB" id="A0A377GK71"/>
<evidence type="ECO:0000313" key="4">
    <source>
        <dbReference type="Proteomes" id="UP000254374"/>
    </source>
</evidence>
<protein>
    <recommendedName>
        <fullName evidence="5">Protein involved in meta-pathway of phenol degradation</fullName>
    </recommendedName>
</protein>
<dbReference type="EMBL" id="FTNL01000003">
    <property type="protein sequence ID" value="SIQ80352.1"/>
    <property type="molecule type" value="Genomic_DNA"/>
</dbReference>
<dbReference type="RefSeq" id="WP_058469100.1">
    <property type="nucleotide sequence ID" value="NZ_CAAAIV010000060.1"/>
</dbReference>
<gene>
    <name evidence="2" type="ORF">NCTC11401_01823</name>
    <name evidence="1" type="ORF">SAMN05421777_103114</name>
</gene>
<sequence>MQERTNLQSSCRRLLFLLFLSYTTESVAIYPSLANQPPTVGNFSLATSQQPGPFFSFGQNIIDKNQLIVSFNPNYLYSQTQQILDVTPSLLYGITDSASLLLTLPVALSYKNDNQNLSGISDFSLDLEYAFYNHNSSKYSDQATIIFSPTFPINNLNAFSKSLNPDKRVSGFSKKNSPSSFNAMTYFIGATYSRTLIDWYSFIAPGALFFSKQDSIQEGTQYYYNLGIGRNIKSVERKYILSGLLEFNGEYSDKTKFASNVVPDTGGNIIYATPSLWFSTPKLIVQVGISLPISQYWYGNQSDISYYTSGIITWTIL</sequence>
<dbReference type="EMBL" id="UGGV01000001">
    <property type="protein sequence ID" value="STO25004.1"/>
    <property type="molecule type" value="Genomic_DNA"/>
</dbReference>
<evidence type="ECO:0000313" key="2">
    <source>
        <dbReference type="EMBL" id="STO25004.1"/>
    </source>
</evidence>
<keyword evidence="3" id="KW-1185">Reference proteome</keyword>
<organism evidence="2 4">
    <name type="scientific">Fluoribacter gormanii</name>
    <dbReference type="NCBI Taxonomy" id="464"/>
    <lineage>
        <taxon>Bacteria</taxon>
        <taxon>Pseudomonadati</taxon>
        <taxon>Pseudomonadota</taxon>
        <taxon>Gammaproteobacteria</taxon>
        <taxon>Legionellales</taxon>
        <taxon>Legionellaceae</taxon>
        <taxon>Fluoribacter</taxon>
    </lineage>
</organism>
<dbReference type="OrthoDB" id="5648450at2"/>
<reference evidence="1 3" key="1">
    <citation type="submission" date="2017-01" db="EMBL/GenBank/DDBJ databases">
        <authorList>
            <person name="Varghese N."/>
            <person name="Submissions S."/>
        </authorList>
    </citation>
    <scope>NUCLEOTIDE SEQUENCE [LARGE SCALE GENOMIC DNA]</scope>
    <source>
        <strain evidence="1 3">ATCC 33342</strain>
    </source>
</reference>
<accession>A0A377GK71</accession>
<reference evidence="2 4" key="2">
    <citation type="submission" date="2018-06" db="EMBL/GenBank/DDBJ databases">
        <authorList>
            <consortium name="Pathogen Informatics"/>
            <person name="Doyle S."/>
        </authorList>
    </citation>
    <scope>NUCLEOTIDE SEQUENCE [LARGE SCALE GENOMIC DNA]</scope>
    <source>
        <strain evidence="2 4">NCTC11401</strain>
    </source>
</reference>
<dbReference type="Proteomes" id="UP000186808">
    <property type="component" value="Unassembled WGS sequence"/>
</dbReference>
<evidence type="ECO:0008006" key="5">
    <source>
        <dbReference type="Google" id="ProtNLM"/>
    </source>
</evidence>
<dbReference type="Proteomes" id="UP000254374">
    <property type="component" value="Unassembled WGS sequence"/>
</dbReference>
<proteinExistence type="predicted"/>